<feature type="domain" description="Calcineurin-like phosphoesterase" evidence="5">
    <location>
        <begin position="2"/>
        <end position="189"/>
    </location>
</feature>
<dbReference type="RefSeq" id="WP_076878099.1">
    <property type="nucleotide sequence ID" value="NZ_MLCN01000020.1"/>
</dbReference>
<evidence type="ECO:0000256" key="3">
    <source>
        <dbReference type="ARBA" id="ARBA00023004"/>
    </source>
</evidence>
<dbReference type="Proteomes" id="UP000192132">
    <property type="component" value="Unassembled WGS sequence"/>
</dbReference>
<dbReference type="OrthoDB" id="9811542at2"/>
<dbReference type="Pfam" id="PF00149">
    <property type="entry name" value="Metallophos"/>
    <property type="match status" value="1"/>
</dbReference>
<dbReference type="InterPro" id="IPR029052">
    <property type="entry name" value="Metallo-depent_PP-like"/>
</dbReference>
<evidence type="ECO:0000313" key="6">
    <source>
        <dbReference type="EMBL" id="ONG39998.1"/>
    </source>
</evidence>
<dbReference type="AlphaFoldDB" id="A0A1S8CUS3"/>
<dbReference type="STRING" id="1907941.BKE30_08025"/>
<evidence type="ECO:0000256" key="4">
    <source>
        <dbReference type="ARBA" id="ARBA00025742"/>
    </source>
</evidence>
<dbReference type="GO" id="GO:0016787">
    <property type="term" value="F:hydrolase activity"/>
    <property type="evidence" value="ECO:0007669"/>
    <property type="project" value="UniProtKB-KW"/>
</dbReference>
<keyword evidence="1" id="KW-0479">Metal-binding</keyword>
<dbReference type="SUPFAM" id="SSF56300">
    <property type="entry name" value="Metallo-dependent phosphatases"/>
    <property type="match status" value="1"/>
</dbReference>
<dbReference type="GO" id="GO:0046872">
    <property type="term" value="F:metal ion binding"/>
    <property type="evidence" value="ECO:0007669"/>
    <property type="project" value="UniProtKB-KW"/>
</dbReference>
<dbReference type="InterPro" id="IPR004843">
    <property type="entry name" value="Calcineurin-like_PHP"/>
</dbReference>
<dbReference type="Gene3D" id="3.60.21.10">
    <property type="match status" value="1"/>
</dbReference>
<keyword evidence="3" id="KW-0408">Iron</keyword>
<comment type="caution">
    <text evidence="6">The sequence shown here is derived from an EMBL/GenBank/DDBJ whole genome shotgun (WGS) entry which is preliminary data.</text>
</comment>
<name>A0A1S8CUS3_9GAMM</name>
<gene>
    <name evidence="6" type="ORF">BKE30_08025</name>
</gene>
<evidence type="ECO:0000256" key="1">
    <source>
        <dbReference type="ARBA" id="ARBA00022723"/>
    </source>
</evidence>
<reference evidence="6 7" key="1">
    <citation type="submission" date="2016-10" db="EMBL/GenBank/DDBJ databases">
        <title>Draft Genome sequence of Alkanindiges sp. strain H1.</title>
        <authorList>
            <person name="Subhash Y."/>
            <person name="Lee S."/>
        </authorList>
    </citation>
    <scope>NUCLEOTIDE SEQUENCE [LARGE SCALE GENOMIC DNA]</scope>
    <source>
        <strain evidence="6 7">H1</strain>
    </source>
</reference>
<proteinExistence type="inferred from homology"/>
<sequence>MLLHLSDPHFGTEQARPVRALKQLCDELKPELVVVSGDLTQRARHSQFIDAKRFLESLGCPYLVIPGNHDIPLFHLPRRFWRPFHRFQQCFGSLEPQIETEHFFVIGVNTIKSHHHTKGSISLRQIEHVAQQLQAAPAHKHKIVVSHQPFIVSPHDDEAAKDIPRLMLPALKRWSACGLHALLHGHLHHSAVYDLNQYFLLGRPHPVLDIHAGTALSHRLRHSLPNSVNIVQDDLTIQRYDYEDTQGRFIDKKILWQATSAH</sequence>
<organism evidence="6 7">
    <name type="scientific">Alkanindiges hydrocarboniclasticus</name>
    <dbReference type="NCBI Taxonomy" id="1907941"/>
    <lineage>
        <taxon>Bacteria</taxon>
        <taxon>Pseudomonadati</taxon>
        <taxon>Pseudomonadota</taxon>
        <taxon>Gammaproteobacteria</taxon>
        <taxon>Moraxellales</taxon>
        <taxon>Moraxellaceae</taxon>
        <taxon>Alkanindiges</taxon>
    </lineage>
</organism>
<evidence type="ECO:0000313" key="7">
    <source>
        <dbReference type="Proteomes" id="UP000192132"/>
    </source>
</evidence>
<evidence type="ECO:0000256" key="2">
    <source>
        <dbReference type="ARBA" id="ARBA00022801"/>
    </source>
</evidence>
<accession>A0A1S8CUS3</accession>
<comment type="similarity">
    <text evidence="4">Belongs to the cyclic nucleotide phosphodiesterase class-III family.</text>
</comment>
<dbReference type="PANTHER" id="PTHR42988">
    <property type="entry name" value="PHOSPHOHYDROLASE"/>
    <property type="match status" value="1"/>
</dbReference>
<dbReference type="EMBL" id="MLCN01000020">
    <property type="protein sequence ID" value="ONG39998.1"/>
    <property type="molecule type" value="Genomic_DNA"/>
</dbReference>
<keyword evidence="7" id="KW-1185">Reference proteome</keyword>
<evidence type="ECO:0000259" key="5">
    <source>
        <dbReference type="Pfam" id="PF00149"/>
    </source>
</evidence>
<protein>
    <submittedName>
        <fullName evidence="6">3',5'-cyclic-nucleotide phosphodiesterase</fullName>
    </submittedName>
</protein>
<dbReference type="InterPro" id="IPR050884">
    <property type="entry name" value="CNP_phosphodiesterase-III"/>
</dbReference>
<dbReference type="PANTHER" id="PTHR42988:SF2">
    <property type="entry name" value="CYCLIC NUCLEOTIDE PHOSPHODIESTERASE CBUA0032-RELATED"/>
    <property type="match status" value="1"/>
</dbReference>
<keyword evidence="2" id="KW-0378">Hydrolase</keyword>